<reference evidence="1" key="2">
    <citation type="submission" date="2021-01" db="EMBL/GenBank/DDBJ databases">
        <authorList>
            <person name="Schikora-Tamarit M.A."/>
        </authorList>
    </citation>
    <scope>NUCLEOTIDE SEQUENCE</scope>
    <source>
        <strain evidence="1">CBS6075</strain>
    </source>
</reference>
<dbReference type="AlphaFoldDB" id="A0A9P8P2N3"/>
<organism evidence="1 2">
    <name type="scientific">Ogataea philodendri</name>
    <dbReference type="NCBI Taxonomy" id="1378263"/>
    <lineage>
        <taxon>Eukaryota</taxon>
        <taxon>Fungi</taxon>
        <taxon>Dikarya</taxon>
        <taxon>Ascomycota</taxon>
        <taxon>Saccharomycotina</taxon>
        <taxon>Pichiomycetes</taxon>
        <taxon>Pichiales</taxon>
        <taxon>Pichiaceae</taxon>
        <taxon>Ogataea</taxon>
    </lineage>
</organism>
<comment type="caution">
    <text evidence="1">The sequence shown here is derived from an EMBL/GenBank/DDBJ whole genome shotgun (WGS) entry which is preliminary data.</text>
</comment>
<sequence length="412" mass="45436">MNACQLKVLEGRSLTSTSVVERETVEKRGNDDQNDFVPDIGRSSPVLFQDSASNQKVLSQETTSKLILSVRNSRNWQLGELGFHSLELITDNLSLSGFEPDLVVVLQSVGTRSSSNDFQHPFGRVGLWRTFWRALWLGCQLNTNGQSLTLFNVQSFTSNTNNGVSILLHLQDVDNVLNVLVLLGFWNVLTLSQVCRESQSLSNSGSSEVQILLLNITGVSLERTVSQSTVNKHRSGNNTHGHTVSKHIQQCSLTSTRGTHKGSQSTRLDPTVNVIQNSSGFRLDFHLVANVSPVENVLTGDQLSNTVRRRGVLLQTGRLLAVGAHLHVLRNRGQLLLFLQLVKSGFLEHQDFTLLHGTLRVLNKNQVKGSQKHTESHHDTKVSPSVAPLVTERLVDVSVTVNFAVTCLSTNN</sequence>
<gene>
    <name evidence="1" type="ORF">OGAPHI_004786</name>
</gene>
<protein>
    <submittedName>
        <fullName evidence="1">Uncharacterized protein</fullName>
    </submittedName>
</protein>
<dbReference type="RefSeq" id="XP_046060352.1">
    <property type="nucleotide sequence ID" value="XM_046205901.1"/>
</dbReference>
<dbReference type="EMBL" id="JAEUBE010000352">
    <property type="protein sequence ID" value="KAH3664072.1"/>
    <property type="molecule type" value="Genomic_DNA"/>
</dbReference>
<evidence type="ECO:0000313" key="1">
    <source>
        <dbReference type="EMBL" id="KAH3664072.1"/>
    </source>
</evidence>
<reference evidence="1" key="1">
    <citation type="journal article" date="2021" name="Open Biol.">
        <title>Shared evolutionary footprints suggest mitochondrial oxidative damage underlies multiple complex I losses in fungi.</title>
        <authorList>
            <person name="Schikora-Tamarit M.A."/>
            <person name="Marcet-Houben M."/>
            <person name="Nosek J."/>
            <person name="Gabaldon T."/>
        </authorList>
    </citation>
    <scope>NUCLEOTIDE SEQUENCE</scope>
    <source>
        <strain evidence="1">CBS6075</strain>
    </source>
</reference>
<dbReference type="GeneID" id="70236751"/>
<name>A0A9P8P2N3_9ASCO</name>
<dbReference type="Proteomes" id="UP000769157">
    <property type="component" value="Unassembled WGS sequence"/>
</dbReference>
<evidence type="ECO:0000313" key="2">
    <source>
        <dbReference type="Proteomes" id="UP000769157"/>
    </source>
</evidence>
<accession>A0A9P8P2N3</accession>
<keyword evidence="2" id="KW-1185">Reference proteome</keyword>
<dbReference type="OrthoDB" id="10628094at2759"/>
<proteinExistence type="predicted"/>